<dbReference type="InterPro" id="IPR037227">
    <property type="entry name" value="EndoU-like"/>
</dbReference>
<sequence length="350" mass="39797">MANVVAALCQACFGSNEEEQPPGNKYVVDPTPEENAIQRDQPEEPKGDHDSQHQGQEGESDPRPVEDPDPVQDVVVDPAVSYDDSLSGICTRLWELDNNRLQPGRDYEIDTQGRAKYVEKGGTPRDMARDPLFAWVDEDKLYSIPTFKAFISLLDNYSEKVGTSEEVTAEEEEENWTFLNACLETDVLREAHKYLAGKDLVPEDEEGFKHRLYDLWFKLYSRTRGRMDSSGFEHVFVGETRGRNKEVTGLHNWVQLYLEEKKGSIDYTGFKSRRTDNYDQLITIQFTWNGHVKPVGSSFIGTSPEFELALYTVCFLVGDGKDTLSLADYDVDVVTHRFGRYIGTSYPMAK</sequence>
<keyword evidence="6 11" id="KW-0255">Endonuclease</keyword>
<dbReference type="PROSITE" id="PS51959">
    <property type="entry name" value="ENDOU"/>
    <property type="match status" value="1"/>
</dbReference>
<feature type="domain" description="EndoU" evidence="13">
    <location>
        <begin position="82"/>
        <end position="350"/>
    </location>
</feature>
<comment type="catalytic activity">
    <reaction evidence="11">
        <text>ribonucleotidyl-uridine-RNA = a 5'-end dephospho-uridine-RNA + a 3'-end 2',3'-cyclophospho-ribonucleotide-RNA</text>
        <dbReference type="Rhea" id="RHEA:67792"/>
        <dbReference type="Rhea" id="RHEA-COMP:10464"/>
        <dbReference type="Rhea" id="RHEA-COMP:17354"/>
        <dbReference type="Rhea" id="RHEA-COMP:17356"/>
        <dbReference type="ChEBI" id="CHEBI:83064"/>
        <dbReference type="ChEBI" id="CHEBI:173117"/>
        <dbReference type="ChEBI" id="CHEBI:173224"/>
    </reaction>
</comment>
<evidence type="ECO:0000256" key="1">
    <source>
        <dbReference type="ARBA" id="ARBA00001936"/>
    </source>
</evidence>
<evidence type="ECO:0000313" key="15">
    <source>
        <dbReference type="Proteomes" id="UP000838412"/>
    </source>
</evidence>
<evidence type="ECO:0000256" key="11">
    <source>
        <dbReference type="RuleBase" id="RU367085"/>
    </source>
</evidence>
<keyword evidence="4 11" id="KW-0540">Nuclease</keyword>
<feature type="compositionally biased region" description="Basic and acidic residues" evidence="12">
    <location>
        <begin position="36"/>
        <end position="52"/>
    </location>
</feature>
<evidence type="ECO:0000256" key="8">
    <source>
        <dbReference type="ARBA" id="ARBA00022884"/>
    </source>
</evidence>
<organism evidence="14 15">
    <name type="scientific">Branchiostoma lanceolatum</name>
    <name type="common">Common lancelet</name>
    <name type="synonym">Amphioxus lanceolatum</name>
    <dbReference type="NCBI Taxonomy" id="7740"/>
    <lineage>
        <taxon>Eukaryota</taxon>
        <taxon>Metazoa</taxon>
        <taxon>Chordata</taxon>
        <taxon>Cephalochordata</taxon>
        <taxon>Leptocardii</taxon>
        <taxon>Amphioxiformes</taxon>
        <taxon>Branchiostomatidae</taxon>
        <taxon>Branchiostoma</taxon>
    </lineage>
</organism>
<dbReference type="GO" id="GO:0003723">
    <property type="term" value="F:RNA binding"/>
    <property type="evidence" value="ECO:0007669"/>
    <property type="project" value="UniProtKB-UniRule"/>
</dbReference>
<feature type="region of interest" description="Disordered" evidence="12">
    <location>
        <begin position="14"/>
        <end position="72"/>
    </location>
</feature>
<reference evidence="14" key="1">
    <citation type="submission" date="2022-01" db="EMBL/GenBank/DDBJ databases">
        <authorList>
            <person name="Braso-Vives M."/>
        </authorList>
    </citation>
    <scope>NUCLEOTIDE SEQUENCE</scope>
</reference>
<dbReference type="EMBL" id="OV696687">
    <property type="protein sequence ID" value="CAH1255208.1"/>
    <property type="molecule type" value="Genomic_DNA"/>
</dbReference>
<evidence type="ECO:0000259" key="13">
    <source>
        <dbReference type="PROSITE" id="PS51959"/>
    </source>
</evidence>
<evidence type="ECO:0000256" key="6">
    <source>
        <dbReference type="ARBA" id="ARBA00022759"/>
    </source>
</evidence>
<dbReference type="PANTHER" id="PTHR12439">
    <property type="entry name" value="PLACENTAL PROTEIN 11-RELATED"/>
    <property type="match status" value="1"/>
</dbReference>
<evidence type="ECO:0000256" key="7">
    <source>
        <dbReference type="ARBA" id="ARBA00022801"/>
    </source>
</evidence>
<dbReference type="GO" id="GO:0004521">
    <property type="term" value="F:RNA endonuclease activity"/>
    <property type="evidence" value="ECO:0007669"/>
    <property type="project" value="UniProtKB-UniRule"/>
</dbReference>
<dbReference type="InterPro" id="IPR018998">
    <property type="entry name" value="EndoU_C"/>
</dbReference>
<protein>
    <recommendedName>
        <fullName evidence="11">Uridylate-specific endoribonuclease</fullName>
        <ecNumber evidence="11">4.6.1.-</ecNumber>
    </recommendedName>
</protein>
<dbReference type="GO" id="GO:0046872">
    <property type="term" value="F:metal ion binding"/>
    <property type="evidence" value="ECO:0007669"/>
    <property type="project" value="UniProtKB-UniRule"/>
</dbReference>
<evidence type="ECO:0000256" key="10">
    <source>
        <dbReference type="ARBA" id="ARBA00023239"/>
    </source>
</evidence>
<dbReference type="PANTHER" id="PTHR12439:SF11">
    <property type="entry name" value="URIDYLATE-SPECIFIC ENDORIBONUCLEASE"/>
    <property type="match status" value="1"/>
</dbReference>
<dbReference type="GO" id="GO:0016787">
    <property type="term" value="F:hydrolase activity"/>
    <property type="evidence" value="ECO:0007669"/>
    <property type="project" value="UniProtKB-KW"/>
</dbReference>
<dbReference type="Pfam" id="PF09412">
    <property type="entry name" value="XendoU"/>
    <property type="match status" value="1"/>
</dbReference>
<dbReference type="AlphaFoldDB" id="A0A8J9ZL46"/>
<keyword evidence="9 11" id="KW-0464">Manganese</keyword>
<evidence type="ECO:0000256" key="9">
    <source>
        <dbReference type="ARBA" id="ARBA00023211"/>
    </source>
</evidence>
<evidence type="ECO:0000256" key="4">
    <source>
        <dbReference type="ARBA" id="ARBA00022722"/>
    </source>
</evidence>
<gene>
    <name evidence="14" type="primary">ENDOU</name>
    <name evidence="14" type="ORF">BLAG_LOCUS14351</name>
</gene>
<keyword evidence="8 11" id="KW-0694">RNA-binding</keyword>
<comment type="cofactor">
    <cofactor evidence="1 11">
        <name>Mn(2+)</name>
        <dbReference type="ChEBI" id="CHEBI:29035"/>
    </cofactor>
</comment>
<dbReference type="SUPFAM" id="SSF142877">
    <property type="entry name" value="EndoU-like"/>
    <property type="match status" value="1"/>
</dbReference>
<dbReference type="InterPro" id="IPR039787">
    <property type="entry name" value="ENDOU"/>
</dbReference>
<dbReference type="GO" id="GO:0016829">
    <property type="term" value="F:lyase activity"/>
    <property type="evidence" value="ECO:0007669"/>
    <property type="project" value="UniProtKB-KW"/>
</dbReference>
<evidence type="ECO:0000256" key="3">
    <source>
        <dbReference type="ARBA" id="ARBA00011245"/>
    </source>
</evidence>
<keyword evidence="7 11" id="KW-0378">Hydrolase</keyword>
<comment type="subunit">
    <text evidence="3 11">Monomer.</text>
</comment>
<evidence type="ECO:0000256" key="12">
    <source>
        <dbReference type="SAM" id="MobiDB-lite"/>
    </source>
</evidence>
<keyword evidence="10" id="KW-0456">Lyase</keyword>
<dbReference type="CDD" id="cd21159">
    <property type="entry name" value="XendoU"/>
    <property type="match status" value="1"/>
</dbReference>
<evidence type="ECO:0000256" key="5">
    <source>
        <dbReference type="ARBA" id="ARBA00022723"/>
    </source>
</evidence>
<proteinExistence type="inferred from homology"/>
<name>A0A8J9ZL46_BRALA</name>
<accession>A0A8J9ZL46</accession>
<keyword evidence="5 11" id="KW-0479">Metal-binding</keyword>
<dbReference type="OrthoDB" id="430326at2759"/>
<comment type="similarity">
    <text evidence="2 11">Belongs to the ENDOU family.</text>
</comment>
<keyword evidence="15" id="KW-1185">Reference proteome</keyword>
<evidence type="ECO:0000313" key="14">
    <source>
        <dbReference type="EMBL" id="CAH1255208.1"/>
    </source>
</evidence>
<dbReference type="Proteomes" id="UP000838412">
    <property type="component" value="Chromosome 2"/>
</dbReference>
<dbReference type="EC" id="4.6.1.-" evidence="11"/>
<evidence type="ECO:0000256" key="2">
    <source>
        <dbReference type="ARBA" id="ARBA00010168"/>
    </source>
</evidence>